<dbReference type="InterPro" id="IPR053253">
    <property type="entry name" value="Sex_diff_modulator"/>
</dbReference>
<reference evidence="1" key="1">
    <citation type="submission" date="2019-03" db="EMBL/GenBank/DDBJ databases">
        <title>WGS assembly of Setaria viridis.</title>
        <authorList>
            <person name="Huang P."/>
            <person name="Jenkins J."/>
            <person name="Grimwood J."/>
            <person name="Barry K."/>
            <person name="Healey A."/>
            <person name="Mamidi S."/>
            <person name="Sreedasyam A."/>
            <person name="Shu S."/>
            <person name="Feldman M."/>
            <person name="Wu J."/>
            <person name="Yu Y."/>
            <person name="Chen C."/>
            <person name="Johnson J."/>
            <person name="Rokhsar D."/>
            <person name="Baxter I."/>
            <person name="Schmutz J."/>
            <person name="Brutnell T."/>
            <person name="Kellogg E."/>
        </authorList>
    </citation>
    <scope>NUCLEOTIDE SEQUENCE [LARGE SCALE GENOMIC DNA]</scope>
</reference>
<dbReference type="PANTHER" id="PTHR33087">
    <property type="entry name" value="OS07G0539200 PROTEIN"/>
    <property type="match status" value="1"/>
</dbReference>
<dbReference type="Proteomes" id="UP000298652">
    <property type="component" value="Chromosome 5"/>
</dbReference>
<sequence length="237" mass="26339">MAGWRFVAIGTSTESILLSVPFLDPRRPEICHVVCTAGGRGTGRGNAGKVALCYHLEVAHRLHRIKLWLCGDLSCRSAKEIRVIPRSQMINDSDSCLSACALVLMIGGNRPKVSTLQVGLVLEEFLNLLPEDYNIQRSKPEDFLVEFSMPSIAERILHSHLPPEAQIQLIWRRWHRQSMVSLASLRFRVLIELKGIPAHARNVNTAQTILGTACAELVEAPVQVDKNNNNAILYVAC</sequence>
<proteinExistence type="predicted"/>
<protein>
    <recommendedName>
        <fullName evidence="3">DUF4283 domain-containing protein</fullName>
    </recommendedName>
</protein>
<dbReference type="PANTHER" id="PTHR33087:SF38">
    <property type="entry name" value="OS10G0201600 PROTEIN"/>
    <property type="match status" value="1"/>
</dbReference>
<dbReference type="EMBL" id="CM016556">
    <property type="protein sequence ID" value="TKW16613.1"/>
    <property type="molecule type" value="Genomic_DNA"/>
</dbReference>
<keyword evidence="2" id="KW-1185">Reference proteome</keyword>
<organism evidence="1 2">
    <name type="scientific">Setaria viridis</name>
    <name type="common">Green bristlegrass</name>
    <name type="synonym">Setaria italica subsp. viridis</name>
    <dbReference type="NCBI Taxonomy" id="4556"/>
    <lineage>
        <taxon>Eukaryota</taxon>
        <taxon>Viridiplantae</taxon>
        <taxon>Streptophyta</taxon>
        <taxon>Embryophyta</taxon>
        <taxon>Tracheophyta</taxon>
        <taxon>Spermatophyta</taxon>
        <taxon>Magnoliopsida</taxon>
        <taxon>Liliopsida</taxon>
        <taxon>Poales</taxon>
        <taxon>Poaceae</taxon>
        <taxon>PACMAD clade</taxon>
        <taxon>Panicoideae</taxon>
        <taxon>Panicodae</taxon>
        <taxon>Paniceae</taxon>
        <taxon>Cenchrinae</taxon>
        <taxon>Setaria</taxon>
    </lineage>
</organism>
<evidence type="ECO:0008006" key="3">
    <source>
        <dbReference type="Google" id="ProtNLM"/>
    </source>
</evidence>
<dbReference type="Gramene" id="TKW16613">
    <property type="protein sequence ID" value="TKW16613"/>
    <property type="gene ID" value="SEVIR_5G310500v2"/>
</dbReference>
<gene>
    <name evidence="1" type="ORF">SEVIR_5G310500v2</name>
</gene>
<dbReference type="AlphaFoldDB" id="A0A4U6UQ49"/>
<accession>A0A4U6UQ49</accession>
<evidence type="ECO:0000313" key="2">
    <source>
        <dbReference type="Proteomes" id="UP000298652"/>
    </source>
</evidence>
<name>A0A4U6UQ49_SETVI</name>
<evidence type="ECO:0000313" key="1">
    <source>
        <dbReference type="EMBL" id="TKW16613.1"/>
    </source>
</evidence>